<proteinExistence type="predicted"/>
<keyword evidence="2" id="KW-1185">Reference proteome</keyword>
<dbReference type="EMBL" id="CM043776">
    <property type="protein sequence ID" value="KAI4838862.1"/>
    <property type="molecule type" value="Genomic_DNA"/>
</dbReference>
<dbReference type="Proteomes" id="UP001056978">
    <property type="component" value="Chromosome 8"/>
</dbReference>
<evidence type="ECO:0000313" key="1">
    <source>
        <dbReference type="EMBL" id="KAI4838862.1"/>
    </source>
</evidence>
<accession>A0ACB9YBL0</accession>
<gene>
    <name evidence="1" type="ORF">MKS88_002372</name>
</gene>
<evidence type="ECO:0000313" key="2">
    <source>
        <dbReference type="Proteomes" id="UP001056978"/>
    </source>
</evidence>
<organism evidence="1 2">
    <name type="scientific">Plasmodium brasilianum</name>
    <dbReference type="NCBI Taxonomy" id="5824"/>
    <lineage>
        <taxon>Eukaryota</taxon>
        <taxon>Sar</taxon>
        <taxon>Alveolata</taxon>
        <taxon>Apicomplexa</taxon>
        <taxon>Aconoidasida</taxon>
        <taxon>Haemosporida</taxon>
        <taxon>Plasmodiidae</taxon>
        <taxon>Plasmodium</taxon>
        <taxon>Plasmodium (Plasmodium)</taxon>
    </lineage>
</organism>
<name>A0ACB9YBL0_PLABR</name>
<reference evidence="1" key="1">
    <citation type="submission" date="2022-06" db="EMBL/GenBank/DDBJ databases">
        <title>The First Complete Genome of the Simian Malaria Parasite Plasmodium brasilianum.</title>
        <authorList>
            <person name="Bajic M."/>
            <person name="Ravishankar S."/>
        </authorList>
    </citation>
    <scope>NUCLEOTIDE SEQUENCE</scope>
    <source>
        <strain evidence="1">Bolivian I</strain>
    </source>
</reference>
<comment type="caution">
    <text evidence="1">The sequence shown here is derived from an EMBL/GenBank/DDBJ whole genome shotgun (WGS) entry which is preliminary data.</text>
</comment>
<sequence length="408" mass="48406">MYVHKRLLNFYRNNSFAFFLGSTWFLLINSGLFFVVKYMNNFDHRHSYLDDAVNILKLHLNYSKKDSLKLVKKKGNIDSSNNRAKCELLLLFNSEKIYLNVNAIKKEKKKKKKKKKMDVGNPEDVYEYDDEYTEEDKDFSEYLENPYLIKKEIKFFFKKVKSFILSFISGKDNEEEEKKNSNAKKFIEKYDINDRKKVTNKDEKILHIIENGTTKWKINNIMMVKKKRKNADKDKKEEGGKKEYNDKSIYSFNNLYNNYFRYSYEICPIYGNPTHSSYYYKYENKEKTFNETQQIIGKIMLCAFFFSTFLAIKRICIYKNSYSSLNFVKNFVLNNKELCNIVGNNQIQILSISGVHEKNYINSKTFFQAKEKQGVVQITATKNNIDTTFFVLHAKVLLNSETVELKGK</sequence>
<protein>
    <submittedName>
        <fullName evidence="1">Uncharacterized protein</fullName>
    </submittedName>
</protein>